<dbReference type="InterPro" id="IPR013216">
    <property type="entry name" value="Methyltransf_11"/>
</dbReference>
<protein>
    <recommendedName>
        <fullName evidence="1">Methyltransferase type 11 domain-containing protein</fullName>
    </recommendedName>
</protein>
<proteinExistence type="predicted"/>
<accession>X1GN62</accession>
<feature type="non-terminal residue" evidence="2">
    <location>
        <position position="98"/>
    </location>
</feature>
<dbReference type="EMBL" id="BARU01011254">
    <property type="protein sequence ID" value="GAH43039.1"/>
    <property type="molecule type" value="Genomic_DNA"/>
</dbReference>
<evidence type="ECO:0000313" key="2">
    <source>
        <dbReference type="EMBL" id="GAH43039.1"/>
    </source>
</evidence>
<name>X1GN62_9ZZZZ</name>
<dbReference type="InterPro" id="IPR029063">
    <property type="entry name" value="SAM-dependent_MTases_sf"/>
</dbReference>
<organism evidence="2">
    <name type="scientific">marine sediment metagenome</name>
    <dbReference type="NCBI Taxonomy" id="412755"/>
    <lineage>
        <taxon>unclassified sequences</taxon>
        <taxon>metagenomes</taxon>
        <taxon>ecological metagenomes</taxon>
    </lineage>
</organism>
<feature type="domain" description="Methyltransferase type 11" evidence="1">
    <location>
        <begin position="26"/>
        <end position="92"/>
    </location>
</feature>
<dbReference type="GO" id="GO:0008757">
    <property type="term" value="F:S-adenosylmethionine-dependent methyltransferase activity"/>
    <property type="evidence" value="ECO:0007669"/>
    <property type="project" value="InterPro"/>
</dbReference>
<comment type="caution">
    <text evidence="2">The sequence shown here is derived from an EMBL/GenBank/DDBJ whole genome shotgun (WGS) entry which is preliminary data.</text>
</comment>
<reference evidence="2" key="1">
    <citation type="journal article" date="2014" name="Front. Microbiol.">
        <title>High frequency of phylogenetically diverse reductive dehalogenase-homologous genes in deep subseafloor sedimentary metagenomes.</title>
        <authorList>
            <person name="Kawai M."/>
            <person name="Futagami T."/>
            <person name="Toyoda A."/>
            <person name="Takaki Y."/>
            <person name="Nishi S."/>
            <person name="Hori S."/>
            <person name="Arai W."/>
            <person name="Tsubouchi T."/>
            <person name="Morono Y."/>
            <person name="Uchiyama I."/>
            <person name="Ito T."/>
            <person name="Fujiyama A."/>
            <person name="Inagaki F."/>
            <person name="Takami H."/>
        </authorList>
    </citation>
    <scope>NUCLEOTIDE SEQUENCE</scope>
    <source>
        <strain evidence="2">Expedition CK06-06</strain>
    </source>
</reference>
<dbReference type="Gene3D" id="3.40.50.150">
    <property type="entry name" value="Vaccinia Virus protein VP39"/>
    <property type="match status" value="1"/>
</dbReference>
<evidence type="ECO:0000259" key="1">
    <source>
        <dbReference type="Pfam" id="PF08241"/>
    </source>
</evidence>
<dbReference type="CDD" id="cd02440">
    <property type="entry name" value="AdoMet_MTases"/>
    <property type="match status" value="1"/>
</dbReference>
<dbReference type="SUPFAM" id="SSF53335">
    <property type="entry name" value="S-adenosyl-L-methionine-dependent methyltransferases"/>
    <property type="match status" value="1"/>
</dbReference>
<dbReference type="Pfam" id="PF08241">
    <property type="entry name" value="Methyltransf_11"/>
    <property type="match status" value="1"/>
</dbReference>
<dbReference type="AlphaFoldDB" id="X1GN62"/>
<gene>
    <name evidence="2" type="ORF">S03H2_21190</name>
</gene>
<sequence length="98" mass="11181">MDIVWSIKNLTGFFSPDEAFQFILDSKIIGIDLSEPLLRLAREAAEIADVGERVRFEKADVQKIQHEDNSFDVAINVNMVHLVEDPVRMLNENVLQPD</sequence>